<evidence type="ECO:0000313" key="1">
    <source>
        <dbReference type="EMBL" id="MEI2683677.1"/>
    </source>
</evidence>
<comment type="caution">
    <text evidence="1">The sequence shown here is derived from an EMBL/GenBank/DDBJ whole genome shotgun (WGS) entry which is preliminary data.</text>
</comment>
<proteinExistence type="predicted"/>
<gene>
    <name evidence="1" type="ORF">V8N49_18685</name>
</gene>
<dbReference type="Proteomes" id="UP001306592">
    <property type="component" value="Unassembled WGS sequence"/>
</dbReference>
<evidence type="ECO:0000313" key="2">
    <source>
        <dbReference type="Proteomes" id="UP001306592"/>
    </source>
</evidence>
<reference evidence="1 2" key="1">
    <citation type="submission" date="2024-02" db="EMBL/GenBank/DDBJ databases">
        <title>First report Erwinia aphidicola in onion in Chile.</title>
        <authorList>
            <person name="Valenzuela M."/>
            <person name="Pena M."/>
            <person name="Dutta B."/>
        </authorList>
    </citation>
    <scope>NUCLEOTIDE SEQUENCE [LARGE SCALE GENOMIC DNA]</scope>
    <source>
        <strain evidence="1 2">QCJ3A</strain>
    </source>
</reference>
<dbReference type="RefSeq" id="WP_336203571.1">
    <property type="nucleotide sequence ID" value="NZ_JBANEI010000015.1"/>
</dbReference>
<protein>
    <submittedName>
        <fullName evidence="1">Uncharacterized protein</fullName>
    </submittedName>
</protein>
<keyword evidence="2" id="KW-1185">Reference proteome</keyword>
<dbReference type="EMBL" id="JBANEI010000015">
    <property type="protein sequence ID" value="MEI2683677.1"/>
    <property type="molecule type" value="Genomic_DNA"/>
</dbReference>
<sequence length="92" mass="10923">MAGEKSPKVEKSDWSHKDNKHYKGHLDRIYVSEEEEWEIGYFVDKYLEDHNYPKNEQNRTALMSHIANYPGKAPIKRADLKKFLDDNIKSKK</sequence>
<accession>A0ABU8DKV5</accession>
<name>A0ABU8DKV5_ERWAP</name>
<organism evidence="1 2">
    <name type="scientific">Erwinia aphidicola</name>
    <dbReference type="NCBI Taxonomy" id="68334"/>
    <lineage>
        <taxon>Bacteria</taxon>
        <taxon>Pseudomonadati</taxon>
        <taxon>Pseudomonadota</taxon>
        <taxon>Gammaproteobacteria</taxon>
        <taxon>Enterobacterales</taxon>
        <taxon>Erwiniaceae</taxon>
        <taxon>Erwinia</taxon>
    </lineage>
</organism>